<gene>
    <name evidence="2" type="ORF">G3435_26495</name>
</gene>
<dbReference type="Proteomes" id="UP000480410">
    <property type="component" value="Unassembled WGS sequence"/>
</dbReference>
<dbReference type="EMBL" id="JAAHBV010000886">
    <property type="protein sequence ID" value="NER62527.1"/>
    <property type="molecule type" value="Genomic_DNA"/>
</dbReference>
<reference evidence="2 3" key="1">
    <citation type="submission" date="2020-02" db="EMBL/GenBank/DDBJ databases">
        <title>Broccoli isolated Pseudomonas sp.</title>
        <authorList>
            <person name="Fujikawa T."/>
            <person name="Sawada H."/>
        </authorList>
    </citation>
    <scope>NUCLEOTIDE SEQUENCE [LARGE SCALE GENOMIC DNA]</scope>
    <source>
        <strain evidence="2 3">MAFF212428</strain>
    </source>
</reference>
<evidence type="ECO:0000256" key="1">
    <source>
        <dbReference type="SAM" id="Phobius"/>
    </source>
</evidence>
<name>A0A6M0D3T2_9PSED</name>
<evidence type="ECO:0000313" key="2">
    <source>
        <dbReference type="EMBL" id="NER62527.1"/>
    </source>
</evidence>
<sequence length="73" mass="8371">MTIADIKEISTLIAAAVAAGATLIAVLLTSFIQLLKPRKLNNQTQNRQKTKELKLERIEELYLLFDKWQIKFL</sequence>
<keyword evidence="1" id="KW-1133">Transmembrane helix</keyword>
<keyword evidence="1" id="KW-0812">Transmembrane</keyword>
<accession>A0A6M0D3T2</accession>
<evidence type="ECO:0000313" key="3">
    <source>
        <dbReference type="Proteomes" id="UP000480410"/>
    </source>
</evidence>
<proteinExistence type="predicted"/>
<organism evidence="2 3">
    <name type="scientific">Pseudomonas brassicae</name>
    <dbReference type="NCBI Taxonomy" id="2708063"/>
    <lineage>
        <taxon>Bacteria</taxon>
        <taxon>Pseudomonadati</taxon>
        <taxon>Pseudomonadota</taxon>
        <taxon>Gammaproteobacteria</taxon>
        <taxon>Pseudomonadales</taxon>
        <taxon>Pseudomonadaceae</taxon>
        <taxon>Pseudomonas</taxon>
    </lineage>
</organism>
<feature type="transmembrane region" description="Helical" evidence="1">
    <location>
        <begin position="12"/>
        <end position="35"/>
    </location>
</feature>
<dbReference type="AlphaFoldDB" id="A0A6M0D3T2"/>
<comment type="caution">
    <text evidence="2">The sequence shown here is derived from an EMBL/GenBank/DDBJ whole genome shotgun (WGS) entry which is preliminary data.</text>
</comment>
<protein>
    <submittedName>
        <fullName evidence="2">Uncharacterized protein</fullName>
    </submittedName>
</protein>
<keyword evidence="1" id="KW-0472">Membrane</keyword>